<organism evidence="5">
    <name type="scientific">marine sediment metagenome</name>
    <dbReference type="NCBI Taxonomy" id="412755"/>
    <lineage>
        <taxon>unclassified sequences</taxon>
        <taxon>metagenomes</taxon>
        <taxon>ecological metagenomes</taxon>
    </lineage>
</organism>
<dbReference type="InterPro" id="IPR010218">
    <property type="entry name" value="NADH_DH_suC"/>
</dbReference>
<name>A0A0F9ACZ6_9ZZZZ</name>
<dbReference type="AlphaFoldDB" id="A0A0F9ACZ6"/>
<comment type="caution">
    <text evidence="5">The sequence shown here is derived from an EMBL/GenBank/DDBJ whole genome shotgun (WGS) entry which is preliminary data.</text>
</comment>
<gene>
    <name evidence="5" type="ORF">LCGC14_2927460</name>
</gene>
<reference evidence="5" key="1">
    <citation type="journal article" date="2015" name="Nature">
        <title>Complex archaea that bridge the gap between prokaryotes and eukaryotes.</title>
        <authorList>
            <person name="Spang A."/>
            <person name="Saw J.H."/>
            <person name="Jorgensen S.L."/>
            <person name="Zaremba-Niedzwiedzka K."/>
            <person name="Martijn J."/>
            <person name="Lind A.E."/>
            <person name="van Eijk R."/>
            <person name="Schleper C."/>
            <person name="Guy L."/>
            <person name="Ettema T.J."/>
        </authorList>
    </citation>
    <scope>NUCLEOTIDE SEQUENCE</scope>
</reference>
<dbReference type="InterPro" id="IPR001268">
    <property type="entry name" value="NADH_UbQ_OxRdtase_30kDa_su"/>
</dbReference>
<dbReference type="NCBIfam" id="TIGR01961">
    <property type="entry name" value="NuoC_fam"/>
    <property type="match status" value="1"/>
</dbReference>
<dbReference type="Gene3D" id="3.30.460.80">
    <property type="entry name" value="NADH:ubiquinone oxidoreductase, 30kDa subunit"/>
    <property type="match status" value="1"/>
</dbReference>
<dbReference type="PANTHER" id="PTHR10884">
    <property type="entry name" value="NADH DEHYDROGENASE UBIQUINONE IRON-SULFUR PROTEIN 3"/>
    <property type="match status" value="1"/>
</dbReference>
<evidence type="ECO:0000256" key="3">
    <source>
        <dbReference type="SAM" id="MobiDB-lite"/>
    </source>
</evidence>
<dbReference type="PANTHER" id="PTHR10884:SF14">
    <property type="entry name" value="NADH DEHYDROGENASE [UBIQUINONE] IRON-SULFUR PROTEIN 3, MITOCHONDRIAL"/>
    <property type="match status" value="1"/>
</dbReference>
<feature type="domain" description="NADH:ubiquinone oxidoreductase 30kDa subunit" evidence="4">
    <location>
        <begin position="83"/>
        <end position="205"/>
    </location>
</feature>
<dbReference type="InterPro" id="IPR037232">
    <property type="entry name" value="NADH_quin_OxRdtase_su_C/D-like"/>
</dbReference>
<evidence type="ECO:0000256" key="2">
    <source>
        <dbReference type="ARBA" id="ARBA00022448"/>
    </source>
</evidence>
<evidence type="ECO:0000259" key="4">
    <source>
        <dbReference type="Pfam" id="PF00329"/>
    </source>
</evidence>
<protein>
    <recommendedName>
        <fullName evidence="4">NADH:ubiquinone oxidoreductase 30kDa subunit domain-containing protein</fullName>
    </recommendedName>
</protein>
<sequence length="218" mass="25176">MAEENKAEENMAEENKAEENMAEENKAEEKKAEEKKAEEKRAEEKRAEEIIVEESMIAKKVKGKFPGALLGVKKFKDELTLCIGKDDIQSISKFLRDDDELAFDFLSDLCGVDKTRLDDSNSFEVVYHLYSLKRNHRVRLKVQIPVSEPNISTVTNVWNTANWHEREAFDMFGIVFEGHPCLERILTPDGFEGHPLRKDYPLKGRQPESLKEVYRKGK</sequence>
<evidence type="ECO:0000313" key="5">
    <source>
        <dbReference type="EMBL" id="KKK70091.1"/>
    </source>
</evidence>
<dbReference type="SUPFAM" id="SSF143243">
    <property type="entry name" value="Nqo5-like"/>
    <property type="match status" value="1"/>
</dbReference>
<proteinExistence type="inferred from homology"/>
<feature type="region of interest" description="Disordered" evidence="3">
    <location>
        <begin position="1"/>
        <end position="45"/>
    </location>
</feature>
<comment type="similarity">
    <text evidence="1">Belongs to the complex I 30 kDa subunit family.</text>
</comment>
<dbReference type="HAMAP" id="MF_01357">
    <property type="entry name" value="NDH1_NuoC"/>
    <property type="match status" value="1"/>
</dbReference>
<dbReference type="EMBL" id="LAZR01058346">
    <property type="protein sequence ID" value="KKK70091.1"/>
    <property type="molecule type" value="Genomic_DNA"/>
</dbReference>
<keyword evidence="2" id="KW-0813">Transport</keyword>
<accession>A0A0F9ACZ6</accession>
<dbReference type="GO" id="GO:0008137">
    <property type="term" value="F:NADH dehydrogenase (ubiquinone) activity"/>
    <property type="evidence" value="ECO:0007669"/>
    <property type="project" value="InterPro"/>
</dbReference>
<dbReference type="GO" id="GO:0016651">
    <property type="term" value="F:oxidoreductase activity, acting on NAD(P)H"/>
    <property type="evidence" value="ECO:0007669"/>
    <property type="project" value="InterPro"/>
</dbReference>
<evidence type="ECO:0000256" key="1">
    <source>
        <dbReference type="ARBA" id="ARBA00007569"/>
    </source>
</evidence>
<dbReference type="Pfam" id="PF00329">
    <property type="entry name" value="Complex1_30kDa"/>
    <property type="match status" value="1"/>
</dbReference>